<keyword evidence="4 6" id="KW-0520">NAD</keyword>
<dbReference type="GO" id="GO:0003951">
    <property type="term" value="F:NAD+ kinase activity"/>
    <property type="evidence" value="ECO:0007669"/>
    <property type="project" value="UniProtKB-UniRule"/>
</dbReference>
<dbReference type="OrthoDB" id="9774737at2"/>
<dbReference type="PANTHER" id="PTHR20275">
    <property type="entry name" value="NAD KINASE"/>
    <property type="match status" value="1"/>
</dbReference>
<keyword evidence="6" id="KW-0547">Nucleotide-binding</keyword>
<evidence type="ECO:0000256" key="2">
    <source>
        <dbReference type="ARBA" id="ARBA00022777"/>
    </source>
</evidence>
<keyword evidence="6" id="KW-0963">Cytoplasm</keyword>
<dbReference type="InterPro" id="IPR017437">
    <property type="entry name" value="ATP-NAD_kinase_PpnK-typ_C"/>
</dbReference>
<comment type="cofactor">
    <cofactor evidence="6">
        <name>a divalent metal cation</name>
        <dbReference type="ChEBI" id="CHEBI:60240"/>
    </cofactor>
</comment>
<keyword evidence="6" id="KW-0067">ATP-binding</keyword>
<dbReference type="Gene3D" id="3.40.50.10330">
    <property type="entry name" value="Probable inorganic polyphosphate/atp-NAD kinase, domain 1"/>
    <property type="match status" value="1"/>
</dbReference>
<feature type="binding site" evidence="6">
    <location>
        <begin position="152"/>
        <end position="157"/>
    </location>
    <ligand>
        <name>NAD(+)</name>
        <dbReference type="ChEBI" id="CHEBI:57540"/>
    </ligand>
</feature>
<evidence type="ECO:0000256" key="3">
    <source>
        <dbReference type="ARBA" id="ARBA00022857"/>
    </source>
</evidence>
<gene>
    <name evidence="6" type="primary">nadK</name>
    <name evidence="7" type="ORF">DZC52_01060</name>
</gene>
<feature type="binding site" evidence="6">
    <location>
        <position position="149"/>
    </location>
    <ligand>
        <name>NAD(+)</name>
        <dbReference type="ChEBI" id="CHEBI:57540"/>
    </ligand>
</feature>
<evidence type="ECO:0000313" key="8">
    <source>
        <dbReference type="Proteomes" id="UP000260351"/>
    </source>
</evidence>
<protein>
    <recommendedName>
        <fullName evidence="6">NAD kinase</fullName>
        <ecNumber evidence="6">2.7.1.23</ecNumber>
    </recommendedName>
    <alternativeName>
        <fullName evidence="6">ATP-dependent NAD kinase</fullName>
    </alternativeName>
</protein>
<keyword evidence="3 6" id="KW-0521">NADP</keyword>
<dbReference type="AlphaFoldDB" id="A0A3E1KCN7"/>
<dbReference type="HAMAP" id="MF_00361">
    <property type="entry name" value="NAD_kinase"/>
    <property type="match status" value="1"/>
</dbReference>
<dbReference type="Proteomes" id="UP000260351">
    <property type="component" value="Unassembled WGS sequence"/>
</dbReference>
<evidence type="ECO:0000256" key="1">
    <source>
        <dbReference type="ARBA" id="ARBA00022679"/>
    </source>
</evidence>
<evidence type="ECO:0000256" key="5">
    <source>
        <dbReference type="ARBA" id="ARBA00047925"/>
    </source>
</evidence>
<dbReference type="GO" id="GO:0046872">
    <property type="term" value="F:metal ion binding"/>
    <property type="evidence" value="ECO:0007669"/>
    <property type="project" value="UniProtKB-UniRule"/>
</dbReference>
<dbReference type="GO" id="GO:0005737">
    <property type="term" value="C:cytoplasm"/>
    <property type="evidence" value="ECO:0007669"/>
    <property type="project" value="UniProtKB-SubCell"/>
</dbReference>
<reference evidence="7 8" key="1">
    <citation type="submission" date="2018-08" db="EMBL/GenBank/DDBJ databases">
        <title>Wenzhouxiangella salilacus sp. nov., a novel bacterium isolated from a saline lake in Xinjiang Province, China.</title>
        <authorList>
            <person name="Han S."/>
        </authorList>
    </citation>
    <scope>NUCLEOTIDE SEQUENCE [LARGE SCALE GENOMIC DNA]</scope>
    <source>
        <strain evidence="7 8">XDB06</strain>
    </source>
</reference>
<feature type="binding site" evidence="6">
    <location>
        <position position="141"/>
    </location>
    <ligand>
        <name>NAD(+)</name>
        <dbReference type="ChEBI" id="CHEBI:57540"/>
    </ligand>
</feature>
<feature type="active site" description="Proton acceptor" evidence="6">
    <location>
        <position position="41"/>
    </location>
</feature>
<dbReference type="Gene3D" id="2.60.200.30">
    <property type="entry name" value="Probable inorganic polyphosphate/atp-NAD kinase, domain 2"/>
    <property type="match status" value="1"/>
</dbReference>
<comment type="caution">
    <text evidence="7">The sequence shown here is derived from an EMBL/GenBank/DDBJ whole genome shotgun (WGS) entry which is preliminary data.</text>
</comment>
<accession>A0A3E1KCN7</accession>
<dbReference type="RefSeq" id="WP_116649267.1">
    <property type="nucleotide sequence ID" value="NZ_QUZK01000004.1"/>
</dbReference>
<proteinExistence type="inferred from homology"/>
<organism evidence="7 8">
    <name type="scientific">Wenzhouxiangella sediminis</name>
    <dbReference type="NCBI Taxonomy" id="1792836"/>
    <lineage>
        <taxon>Bacteria</taxon>
        <taxon>Pseudomonadati</taxon>
        <taxon>Pseudomonadota</taxon>
        <taxon>Gammaproteobacteria</taxon>
        <taxon>Chromatiales</taxon>
        <taxon>Wenzhouxiangellaceae</taxon>
        <taxon>Wenzhouxiangella</taxon>
    </lineage>
</organism>
<feature type="binding site" evidence="6">
    <location>
        <begin position="111"/>
        <end position="112"/>
    </location>
    <ligand>
        <name>NAD(+)</name>
        <dbReference type="ChEBI" id="CHEBI:57540"/>
    </ligand>
</feature>
<keyword evidence="1 6" id="KW-0808">Transferase</keyword>
<evidence type="ECO:0000256" key="4">
    <source>
        <dbReference type="ARBA" id="ARBA00023027"/>
    </source>
</evidence>
<name>A0A3E1KCN7_9GAMM</name>
<dbReference type="InterPro" id="IPR017438">
    <property type="entry name" value="ATP-NAD_kinase_N"/>
</dbReference>
<dbReference type="GO" id="GO:0051287">
    <property type="term" value="F:NAD binding"/>
    <property type="evidence" value="ECO:0007669"/>
    <property type="project" value="UniProtKB-ARBA"/>
</dbReference>
<evidence type="ECO:0000313" key="7">
    <source>
        <dbReference type="EMBL" id="RFF32738.1"/>
    </source>
</evidence>
<keyword evidence="2 6" id="KW-0418">Kinase</keyword>
<dbReference type="NCBIfam" id="NF003406">
    <property type="entry name" value="PRK04761.1"/>
    <property type="match status" value="1"/>
</dbReference>
<dbReference type="GO" id="GO:0019674">
    <property type="term" value="P:NAD+ metabolic process"/>
    <property type="evidence" value="ECO:0007669"/>
    <property type="project" value="InterPro"/>
</dbReference>
<comment type="caution">
    <text evidence="6">Lacks conserved residue(s) required for the propagation of feature annotation.</text>
</comment>
<comment type="catalytic activity">
    <reaction evidence="5 6">
        <text>NAD(+) + ATP = ADP + NADP(+) + H(+)</text>
        <dbReference type="Rhea" id="RHEA:18629"/>
        <dbReference type="ChEBI" id="CHEBI:15378"/>
        <dbReference type="ChEBI" id="CHEBI:30616"/>
        <dbReference type="ChEBI" id="CHEBI:57540"/>
        <dbReference type="ChEBI" id="CHEBI:58349"/>
        <dbReference type="ChEBI" id="CHEBI:456216"/>
        <dbReference type="EC" id="2.7.1.23"/>
    </reaction>
</comment>
<comment type="function">
    <text evidence="6">Involved in the regulation of the intracellular balance of NAD and NADP, and is a key enzyme in the biosynthesis of NADP. Catalyzes specifically the phosphorylation on 2'-hydroxyl of the adenosine moiety of NAD to yield NADP.</text>
</comment>
<dbReference type="InterPro" id="IPR016064">
    <property type="entry name" value="NAD/diacylglycerol_kinase_sf"/>
</dbReference>
<evidence type="ECO:0000256" key="6">
    <source>
        <dbReference type="HAMAP-Rule" id="MF_00361"/>
    </source>
</evidence>
<dbReference type="EC" id="2.7.1.23" evidence="6"/>
<dbReference type="PANTHER" id="PTHR20275:SF0">
    <property type="entry name" value="NAD KINASE"/>
    <property type="match status" value="1"/>
</dbReference>
<dbReference type="SUPFAM" id="SSF111331">
    <property type="entry name" value="NAD kinase/diacylglycerol kinase-like"/>
    <property type="match status" value="1"/>
</dbReference>
<dbReference type="GO" id="GO:0005524">
    <property type="term" value="F:ATP binding"/>
    <property type="evidence" value="ECO:0007669"/>
    <property type="project" value="UniProtKB-KW"/>
</dbReference>
<feature type="binding site" evidence="6">
    <location>
        <begin position="41"/>
        <end position="42"/>
    </location>
    <ligand>
        <name>NAD(+)</name>
        <dbReference type="ChEBI" id="CHEBI:57540"/>
    </ligand>
</feature>
<dbReference type="GO" id="GO:0006741">
    <property type="term" value="P:NADP+ biosynthetic process"/>
    <property type="evidence" value="ECO:0007669"/>
    <property type="project" value="UniProtKB-UniRule"/>
</dbReference>
<dbReference type="Pfam" id="PF20143">
    <property type="entry name" value="NAD_kinase_C"/>
    <property type="match status" value="1"/>
</dbReference>
<keyword evidence="8" id="KW-1185">Reference proteome</keyword>
<feature type="binding site" evidence="6">
    <location>
        <position position="46"/>
    </location>
    <ligand>
        <name>NAD(+)</name>
        <dbReference type="ChEBI" id="CHEBI:57540"/>
    </ligand>
</feature>
<comment type="similarity">
    <text evidence="6">Belongs to the NAD kinase family.</text>
</comment>
<sequence length="252" mass="28021">MKMAVLASAHPGSQDAARALRERYGDVGLDEAEVLVVLGGDGFMLHTLHEHVDRNLPVFGMRLGEVGFLMNRFAEDDLPERIASAREVVLNPLQMHAVDQDGETHRAVAINEVALLRQTNQAAHIRILVNGRERVERLVADGVLLATAAGSTAYNLSAHGPILPLGTEAVVLTPISPFRPRRWQGAILPASAEVRFEVLQPERRPVSATADYDEVRNVARVDVRQQRDITHRLLFDPEHSLEERILSEQFFQ</sequence>
<comment type="subcellular location">
    <subcellularLocation>
        <location evidence="6">Cytoplasm</location>
    </subcellularLocation>
</comment>
<dbReference type="InterPro" id="IPR002504">
    <property type="entry name" value="NADK"/>
</dbReference>
<dbReference type="EMBL" id="QUZK01000004">
    <property type="protein sequence ID" value="RFF32738.1"/>
    <property type="molecule type" value="Genomic_DNA"/>
</dbReference>